<accession>A0A091IH14</accession>
<protein>
    <submittedName>
        <fullName evidence="1">Uncharacterized protein</fullName>
    </submittedName>
</protein>
<proteinExistence type="predicted"/>
<evidence type="ECO:0000313" key="1">
    <source>
        <dbReference type="EMBL" id="KFP07874.1"/>
    </source>
</evidence>
<dbReference type="EMBL" id="KL218761">
    <property type="protein sequence ID" value="KFP07874.1"/>
    <property type="molecule type" value="Genomic_DNA"/>
</dbReference>
<dbReference type="Proteomes" id="UP000054308">
    <property type="component" value="Unassembled WGS sequence"/>
</dbReference>
<gene>
    <name evidence="1" type="ORF">N300_13236</name>
</gene>
<evidence type="ECO:0000313" key="2">
    <source>
        <dbReference type="Proteomes" id="UP000054308"/>
    </source>
</evidence>
<feature type="non-terminal residue" evidence="1">
    <location>
        <position position="1"/>
    </location>
</feature>
<organism evidence="1 2">
    <name type="scientific">Calypte anna</name>
    <name type="common">Anna's hummingbird</name>
    <name type="synonym">Archilochus anna</name>
    <dbReference type="NCBI Taxonomy" id="9244"/>
    <lineage>
        <taxon>Eukaryota</taxon>
        <taxon>Metazoa</taxon>
        <taxon>Chordata</taxon>
        <taxon>Craniata</taxon>
        <taxon>Vertebrata</taxon>
        <taxon>Euteleostomi</taxon>
        <taxon>Archelosauria</taxon>
        <taxon>Archosauria</taxon>
        <taxon>Dinosauria</taxon>
        <taxon>Saurischia</taxon>
        <taxon>Theropoda</taxon>
        <taxon>Coelurosauria</taxon>
        <taxon>Aves</taxon>
        <taxon>Neognathae</taxon>
        <taxon>Neoaves</taxon>
        <taxon>Strisores</taxon>
        <taxon>Apodiformes</taxon>
        <taxon>Trochilidae</taxon>
        <taxon>Calypte</taxon>
    </lineage>
</organism>
<name>A0A091IH14_CALAN</name>
<sequence>TASSLRPLLRHHHRVVPFSLLLFFVLPHHCHLRTSHLSLQEAGIVTKVRAG</sequence>
<dbReference type="AlphaFoldDB" id="A0A091IH14"/>
<keyword evidence="2" id="KW-1185">Reference proteome</keyword>
<reference evidence="1 2" key="1">
    <citation type="submission" date="2014-04" db="EMBL/GenBank/DDBJ databases">
        <title>Genome evolution of avian class.</title>
        <authorList>
            <person name="Zhang G."/>
            <person name="Li C."/>
        </authorList>
    </citation>
    <scope>NUCLEOTIDE SEQUENCE [LARGE SCALE GENOMIC DNA]</scope>
    <source>
        <strain evidence="1">BGI_N300</strain>
    </source>
</reference>
<feature type="non-terminal residue" evidence="1">
    <location>
        <position position="51"/>
    </location>
</feature>